<name>A0A914PKN5_9BILA</name>
<dbReference type="PANTHER" id="PTHR20905:SF17">
    <property type="entry name" value="N-ACETYLTRANSFERASE DOMAIN-CONTAINING PROTEIN"/>
    <property type="match status" value="1"/>
</dbReference>
<dbReference type="PANTHER" id="PTHR20905">
    <property type="entry name" value="N-ACETYLTRANSFERASE-RELATED"/>
    <property type="match status" value="1"/>
</dbReference>
<evidence type="ECO:0000313" key="1">
    <source>
        <dbReference type="Proteomes" id="UP000887578"/>
    </source>
</evidence>
<protein>
    <submittedName>
        <fullName evidence="2">N-acetyltransferase domain-containing protein</fullName>
    </submittedName>
</protein>
<dbReference type="WBParaSite" id="PDA_v2.g15322.t1">
    <property type="protein sequence ID" value="PDA_v2.g15322.t1"/>
    <property type="gene ID" value="PDA_v2.g15322"/>
</dbReference>
<proteinExistence type="predicted"/>
<accession>A0A914PKN5</accession>
<organism evidence="1 2">
    <name type="scientific">Panagrolaimus davidi</name>
    <dbReference type="NCBI Taxonomy" id="227884"/>
    <lineage>
        <taxon>Eukaryota</taxon>
        <taxon>Metazoa</taxon>
        <taxon>Ecdysozoa</taxon>
        <taxon>Nematoda</taxon>
        <taxon>Chromadorea</taxon>
        <taxon>Rhabditida</taxon>
        <taxon>Tylenchina</taxon>
        <taxon>Panagrolaimomorpha</taxon>
        <taxon>Panagrolaimoidea</taxon>
        <taxon>Panagrolaimidae</taxon>
        <taxon>Panagrolaimus</taxon>
    </lineage>
</organism>
<dbReference type="Gene3D" id="3.40.630.30">
    <property type="match status" value="1"/>
</dbReference>
<dbReference type="AlphaFoldDB" id="A0A914PKN5"/>
<dbReference type="GO" id="GO:0008080">
    <property type="term" value="F:N-acetyltransferase activity"/>
    <property type="evidence" value="ECO:0007669"/>
    <property type="project" value="TreeGrafter"/>
</dbReference>
<evidence type="ECO:0000313" key="2">
    <source>
        <dbReference type="WBParaSite" id="PDA_v2.g15322.t1"/>
    </source>
</evidence>
<keyword evidence="1" id="KW-1185">Reference proteome</keyword>
<dbReference type="SUPFAM" id="SSF55729">
    <property type="entry name" value="Acyl-CoA N-acyltransferases (Nat)"/>
    <property type="match status" value="1"/>
</dbReference>
<reference evidence="2" key="1">
    <citation type="submission" date="2022-11" db="UniProtKB">
        <authorList>
            <consortium name="WormBaseParasite"/>
        </authorList>
    </citation>
    <scope>IDENTIFICATION</scope>
</reference>
<dbReference type="InterPro" id="IPR016181">
    <property type="entry name" value="Acyl_CoA_acyltransferase"/>
</dbReference>
<sequence>MRPRLPLHNDFFLDTRQKGERKVVNPAWKPKDGKNPLRIEIADMNDLELVANFFNHHFIKNNNLRKALGATYEEMEEFSYDRAALGLGNPQSHIVFDGNKLVAVVLRKLYTPEEYYKLFNGELFHKNPKFLNKENYAEDIKARGFSQNASRIAVINEACISQAGKSLPPNVENLRFAIAAGVHPNYTRNGLSQYLTYEAVKTLKYFKCNYSMSIAVADASFEVAKKIGMKPLFCFPYKDYKENGKPVFKDIPEKCCYVMLGKNKDMLRLMEEKTDKQKSIYKSNL</sequence>
<dbReference type="Proteomes" id="UP000887578">
    <property type="component" value="Unplaced"/>
</dbReference>